<dbReference type="Proteomes" id="UP000632125">
    <property type="component" value="Unassembled WGS sequence"/>
</dbReference>
<dbReference type="CDD" id="cd05403">
    <property type="entry name" value="NT_KNTase_like"/>
    <property type="match status" value="1"/>
</dbReference>
<dbReference type="GO" id="GO:0016779">
    <property type="term" value="F:nucleotidyltransferase activity"/>
    <property type="evidence" value="ECO:0007669"/>
    <property type="project" value="InterPro"/>
</dbReference>
<dbReference type="EMBL" id="JACXIY010000010">
    <property type="protein sequence ID" value="MBD2868653.1"/>
    <property type="molecule type" value="Genomic_DNA"/>
</dbReference>
<organism evidence="4 5">
    <name type="scientific">Paenibacillus arenilitoris</name>
    <dbReference type="NCBI Taxonomy" id="2772299"/>
    <lineage>
        <taxon>Bacteria</taxon>
        <taxon>Bacillati</taxon>
        <taxon>Bacillota</taxon>
        <taxon>Bacilli</taxon>
        <taxon>Bacillales</taxon>
        <taxon>Paenibacillaceae</taxon>
        <taxon>Paenibacillus</taxon>
    </lineage>
</organism>
<keyword evidence="5" id="KW-1185">Reference proteome</keyword>
<dbReference type="InterPro" id="IPR025184">
    <property type="entry name" value="AadA_C"/>
</dbReference>
<evidence type="ECO:0000259" key="3">
    <source>
        <dbReference type="Pfam" id="PF13427"/>
    </source>
</evidence>
<feature type="domain" description="Polymerase nucleotidyl transferase" evidence="2">
    <location>
        <begin position="26"/>
        <end position="76"/>
    </location>
</feature>
<dbReference type="InterPro" id="IPR002934">
    <property type="entry name" value="Polymerase_NTP_transf_dom"/>
</dbReference>
<feature type="domain" description="Adenylyltransferase AadA C-terminal" evidence="3">
    <location>
        <begin position="146"/>
        <end position="231"/>
    </location>
</feature>
<evidence type="ECO:0000259" key="2">
    <source>
        <dbReference type="Pfam" id="PF01909"/>
    </source>
</evidence>
<evidence type="ECO:0000313" key="4">
    <source>
        <dbReference type="EMBL" id="MBD2868653.1"/>
    </source>
</evidence>
<accession>A0A927H5L1</accession>
<keyword evidence="1" id="KW-0808">Transferase</keyword>
<sequence length="260" mass="29955">MQPTPYEDMNLLLENIAGDIRSTLGGKLEGLYLYGSLAWGDFDREISDIDLLAVLSADATEAEIEALRGMHEELASRCPEWNDRIETQYLSVEGLMTFREKRSRIVVISPGEPLNAKDAGAEWLQNWYCVQRHGIVLYGPAVTAFMAPVPKADFVAAVRTYAMRWRTHVPHTRFSRPYQGYAILTLCRALYTVAHGEQTSKRRAAEWFKEAYPEHARTVTDGWEWRERYRDADVDHERTYEQTVRFIEFAVGRLESMSPR</sequence>
<gene>
    <name evidence="4" type="ORF">IDH41_08685</name>
</gene>
<dbReference type="InterPro" id="IPR043519">
    <property type="entry name" value="NT_sf"/>
</dbReference>
<reference evidence="4" key="1">
    <citation type="submission" date="2020-09" db="EMBL/GenBank/DDBJ databases">
        <title>A novel bacterium of genus Paenibacillus, isolated from South China Sea.</title>
        <authorList>
            <person name="Huang H."/>
            <person name="Mo K."/>
            <person name="Hu Y."/>
        </authorList>
    </citation>
    <scope>NUCLEOTIDE SEQUENCE</scope>
    <source>
        <strain evidence="4">IB182493</strain>
    </source>
</reference>
<dbReference type="Pfam" id="PF13427">
    <property type="entry name" value="AadA_C"/>
    <property type="match status" value="1"/>
</dbReference>
<evidence type="ECO:0000313" key="5">
    <source>
        <dbReference type="Proteomes" id="UP000632125"/>
    </source>
</evidence>
<dbReference type="SUPFAM" id="SSF81301">
    <property type="entry name" value="Nucleotidyltransferase"/>
    <property type="match status" value="1"/>
</dbReference>
<proteinExistence type="predicted"/>
<dbReference type="Pfam" id="PF01909">
    <property type="entry name" value="NTP_transf_2"/>
    <property type="match status" value="1"/>
</dbReference>
<protein>
    <submittedName>
        <fullName evidence="4">DUF4111 domain-containing protein</fullName>
    </submittedName>
</protein>
<comment type="caution">
    <text evidence="4">The sequence shown here is derived from an EMBL/GenBank/DDBJ whole genome shotgun (WGS) entry which is preliminary data.</text>
</comment>
<evidence type="ECO:0000256" key="1">
    <source>
        <dbReference type="ARBA" id="ARBA00022679"/>
    </source>
</evidence>
<name>A0A927H5L1_9BACL</name>
<dbReference type="Gene3D" id="3.30.460.10">
    <property type="entry name" value="Beta Polymerase, domain 2"/>
    <property type="match status" value="1"/>
</dbReference>
<dbReference type="RefSeq" id="WP_190860074.1">
    <property type="nucleotide sequence ID" value="NZ_JACXIY010000010.1"/>
</dbReference>
<dbReference type="AlphaFoldDB" id="A0A927H5L1"/>